<protein>
    <submittedName>
        <fullName evidence="2">Uncharacterized protein</fullName>
    </submittedName>
</protein>
<organism evidence="2 3">
    <name type="scientific">Pseudomonas oryzicola</name>
    <dbReference type="NCBI Taxonomy" id="485876"/>
    <lineage>
        <taxon>Bacteria</taxon>
        <taxon>Pseudomonadati</taxon>
        <taxon>Pseudomonadota</taxon>
        <taxon>Gammaproteobacteria</taxon>
        <taxon>Pseudomonadales</taxon>
        <taxon>Pseudomonadaceae</taxon>
        <taxon>Pseudomonas</taxon>
    </lineage>
</organism>
<sequence length="228" mass="25936">MSNPKHKAWEAPSLPQAEPDRDHPGHQFLSLDRLYEIPGETLACRVPISTGMSTGDFVRVRGRIGEVIYDAPEVPIANPPSPLIVAMPKFMLYGVAGNLMNLNFALRKPGGSDWQISQSREIRVESQLLPLPRPSLPRDSDTLQIGYLHMREGDIVRARLYSSPINFVDTREFTVTRIETVRIKIYHSWFVENRGKPVWLNYAVLRSGQPRRLVSEVLYIEKLQVPPL</sequence>
<dbReference type="RefSeq" id="WP_186680088.1">
    <property type="nucleotide sequence ID" value="NZ_JABWRZ020000001.1"/>
</dbReference>
<proteinExistence type="predicted"/>
<dbReference type="Proteomes" id="UP000609530">
    <property type="component" value="Unassembled WGS sequence"/>
</dbReference>
<accession>A0ABS6Q8S3</accession>
<gene>
    <name evidence="2" type="ORF">HU760_008355</name>
</gene>
<feature type="region of interest" description="Disordered" evidence="1">
    <location>
        <begin position="1"/>
        <end position="25"/>
    </location>
</feature>
<dbReference type="EMBL" id="JABWRZ020000001">
    <property type="protein sequence ID" value="MBV4490607.1"/>
    <property type="molecule type" value="Genomic_DNA"/>
</dbReference>
<name>A0ABS6Q8S3_9PSED</name>
<keyword evidence="3" id="KW-1185">Reference proteome</keyword>
<evidence type="ECO:0000313" key="2">
    <source>
        <dbReference type="EMBL" id="MBV4490607.1"/>
    </source>
</evidence>
<evidence type="ECO:0000313" key="3">
    <source>
        <dbReference type="Proteomes" id="UP000609530"/>
    </source>
</evidence>
<evidence type="ECO:0000256" key="1">
    <source>
        <dbReference type="SAM" id="MobiDB-lite"/>
    </source>
</evidence>
<comment type="caution">
    <text evidence="2">The sequence shown here is derived from an EMBL/GenBank/DDBJ whole genome shotgun (WGS) entry which is preliminary data.</text>
</comment>
<reference evidence="2 3" key="1">
    <citation type="journal article" date="2020" name="Microorganisms">
        <title>Reliable Identification of Environmental Pseudomonas Isolates Using the rpoD Gene.</title>
        <authorList>
            <consortium name="The Broad Institute Genome Sequencing Platform"/>
            <person name="Girard L."/>
            <person name="Lood C."/>
            <person name="Rokni-Zadeh H."/>
            <person name="van Noort V."/>
            <person name="Lavigne R."/>
            <person name="De Mot R."/>
        </authorList>
    </citation>
    <scope>NUCLEOTIDE SEQUENCE [LARGE SCALE GENOMIC DNA]</scope>
    <source>
        <strain evidence="2 3">RD9SR1</strain>
    </source>
</reference>